<dbReference type="RefSeq" id="WP_203694372.1">
    <property type="nucleotide sequence ID" value="NZ_BAAALC010000042.1"/>
</dbReference>
<organism evidence="2 3">
    <name type="scientific">Catellatospora coxensis</name>
    <dbReference type="NCBI Taxonomy" id="310354"/>
    <lineage>
        <taxon>Bacteria</taxon>
        <taxon>Bacillati</taxon>
        <taxon>Actinomycetota</taxon>
        <taxon>Actinomycetes</taxon>
        <taxon>Micromonosporales</taxon>
        <taxon>Micromonosporaceae</taxon>
        <taxon>Catellatospora</taxon>
    </lineage>
</organism>
<dbReference type="AlphaFoldDB" id="A0A8J3KVV9"/>
<dbReference type="InterPro" id="IPR010982">
    <property type="entry name" value="Lambda_DNA-bd_dom_sf"/>
</dbReference>
<sequence>MAQAERELTPYTSPSHYFGAELRHWRRMRGLSQAQLGGQVFCSGHLIGRIEKAERRATPDLVARLDTVLGTGGALARLLPTAEPRPAAPTDIASADADDPGVPEEGLGWCATPAATVASVTGLWRADMRRRSVIGSAWLAFALAEPVGRWLLDPVDVDVQSAGGRRVGQTDVDALWTMCGSFADADRQLGGGYARGTLIHFADQVMAPLLEGAFTESVGRRLFAAAARLCDIAGFMCFDSGHQGLGQRYLIQSLRMAKISGDVALGAHILVDMAMQAHHLRQPHQAVALSEAGVTTARRSGSASTLARCHAMHSRALASQGDARGSDEALNRAERALDHAAPDDEPVWIRFFTAQQLAAESMYAAADLGRGEHVRRHAATALGAVGSMQRRHVLATATLAGSYLSVPGGRGEADVDQACRVLDDVLPTVGSLTSVRALTAVNDIRIRLAPYAARPSVQRLEQALRHGAATA</sequence>
<dbReference type="Pfam" id="PF13560">
    <property type="entry name" value="HTH_31"/>
    <property type="match status" value="1"/>
</dbReference>
<reference evidence="2 3" key="1">
    <citation type="submission" date="2021-01" db="EMBL/GenBank/DDBJ databases">
        <title>Whole genome shotgun sequence of Catellatospora coxensis NBRC 107359.</title>
        <authorList>
            <person name="Komaki H."/>
            <person name="Tamura T."/>
        </authorList>
    </citation>
    <scope>NUCLEOTIDE SEQUENCE [LARGE SCALE GENOMIC DNA]</scope>
    <source>
        <strain evidence="2 3">NBRC 107359</strain>
    </source>
</reference>
<name>A0A8J3KVV9_9ACTN</name>
<feature type="domain" description="HTH cro/C1-type" evidence="1">
    <location>
        <begin position="22"/>
        <end position="75"/>
    </location>
</feature>
<dbReference type="Gene3D" id="1.10.260.40">
    <property type="entry name" value="lambda repressor-like DNA-binding domains"/>
    <property type="match status" value="1"/>
</dbReference>
<dbReference type="InterPro" id="IPR001387">
    <property type="entry name" value="Cro/C1-type_HTH"/>
</dbReference>
<dbReference type="SMART" id="SM00530">
    <property type="entry name" value="HTH_XRE"/>
    <property type="match status" value="1"/>
</dbReference>
<evidence type="ECO:0000313" key="2">
    <source>
        <dbReference type="EMBL" id="GIG08045.1"/>
    </source>
</evidence>
<evidence type="ECO:0000259" key="1">
    <source>
        <dbReference type="PROSITE" id="PS50943"/>
    </source>
</evidence>
<dbReference type="PROSITE" id="PS50943">
    <property type="entry name" value="HTH_CROC1"/>
    <property type="match status" value="1"/>
</dbReference>
<gene>
    <name evidence="2" type="ORF">Cco03nite_47450</name>
</gene>
<comment type="caution">
    <text evidence="2">The sequence shown here is derived from an EMBL/GenBank/DDBJ whole genome shotgun (WGS) entry which is preliminary data.</text>
</comment>
<dbReference type="CDD" id="cd00093">
    <property type="entry name" value="HTH_XRE"/>
    <property type="match status" value="1"/>
</dbReference>
<proteinExistence type="predicted"/>
<dbReference type="GO" id="GO:0003677">
    <property type="term" value="F:DNA binding"/>
    <property type="evidence" value="ECO:0007669"/>
    <property type="project" value="InterPro"/>
</dbReference>
<dbReference type="EMBL" id="BONI01000042">
    <property type="protein sequence ID" value="GIG08045.1"/>
    <property type="molecule type" value="Genomic_DNA"/>
</dbReference>
<dbReference type="Proteomes" id="UP000630887">
    <property type="component" value="Unassembled WGS sequence"/>
</dbReference>
<evidence type="ECO:0000313" key="3">
    <source>
        <dbReference type="Proteomes" id="UP000630887"/>
    </source>
</evidence>
<dbReference type="SUPFAM" id="SSF47413">
    <property type="entry name" value="lambda repressor-like DNA-binding domains"/>
    <property type="match status" value="1"/>
</dbReference>
<accession>A0A8J3KVV9</accession>
<keyword evidence="3" id="KW-1185">Reference proteome</keyword>
<protein>
    <recommendedName>
        <fullName evidence="1">HTH cro/C1-type domain-containing protein</fullName>
    </recommendedName>
</protein>